<dbReference type="AlphaFoldDB" id="A0A3B0YCG4"/>
<proteinExistence type="predicted"/>
<dbReference type="InterPro" id="IPR046357">
    <property type="entry name" value="PPIase_dom_sf"/>
</dbReference>
<dbReference type="PROSITE" id="PS50198">
    <property type="entry name" value="PPIC_PPIASE_2"/>
    <property type="match status" value="1"/>
</dbReference>
<dbReference type="PANTHER" id="PTHR47245:SF2">
    <property type="entry name" value="PEPTIDYL-PROLYL CIS-TRANS ISOMERASE HP_0175-RELATED"/>
    <property type="match status" value="1"/>
</dbReference>
<organism evidence="3">
    <name type="scientific">hydrothermal vent metagenome</name>
    <dbReference type="NCBI Taxonomy" id="652676"/>
    <lineage>
        <taxon>unclassified sequences</taxon>
        <taxon>metagenomes</taxon>
        <taxon>ecological metagenomes</taxon>
    </lineage>
</organism>
<protein>
    <recommendedName>
        <fullName evidence="2">PpiC domain-containing protein</fullName>
    </recommendedName>
</protein>
<gene>
    <name evidence="3" type="ORF">MNBD_GAMMA14-939</name>
</gene>
<dbReference type="SUPFAM" id="SSF54534">
    <property type="entry name" value="FKBP-like"/>
    <property type="match status" value="1"/>
</dbReference>
<feature type="region of interest" description="Disordered" evidence="1">
    <location>
        <begin position="283"/>
        <end position="323"/>
    </location>
</feature>
<reference evidence="3" key="1">
    <citation type="submission" date="2018-06" db="EMBL/GenBank/DDBJ databases">
        <authorList>
            <person name="Zhirakovskaya E."/>
        </authorList>
    </citation>
    <scope>NUCLEOTIDE SEQUENCE</scope>
</reference>
<feature type="compositionally biased region" description="Basic and acidic residues" evidence="1">
    <location>
        <begin position="289"/>
        <end position="303"/>
    </location>
</feature>
<dbReference type="InterPro" id="IPR023058">
    <property type="entry name" value="PPIase_PpiC_CS"/>
</dbReference>
<dbReference type="InterPro" id="IPR027304">
    <property type="entry name" value="Trigger_fact/SurA_dom_sf"/>
</dbReference>
<dbReference type="PROSITE" id="PS01096">
    <property type="entry name" value="PPIC_PPIASE_1"/>
    <property type="match status" value="1"/>
</dbReference>
<dbReference type="Gene3D" id="1.10.8.1040">
    <property type="match status" value="1"/>
</dbReference>
<evidence type="ECO:0000313" key="3">
    <source>
        <dbReference type="EMBL" id="VAW74500.1"/>
    </source>
</evidence>
<feature type="domain" description="PpiC" evidence="2">
    <location>
        <begin position="146"/>
        <end position="236"/>
    </location>
</feature>
<sequence length="323" mass="35643">MKFRYLTLALVLAGTLTACDKPADKDDNKAASTTALSTDDSKVLATVNGTPITENIVILYEQQRQGHAPGNQGQNRKAILEEIISLELVRQDGEAQGVDKSPEVQSQIAQQRRTVIASAAFQKKLKSNPITDEELKALYDEKTQSGNEYKARHILVKDEKTAKDLIAQLDKGADFAELAKEHSTGPSGKSGGDLGWFAPKSMVKPFSDAVIGMEKGAYTKEPVKTQFGWHIILLEDTRKTTPPPFEQVKSQLQMMVRNQRIQDYIQSLREKAEVEIVEVAVVPPASAPADEHEHAEHDHDDQHAPATETEDTETKDDDSTSSR</sequence>
<dbReference type="Gene3D" id="3.10.50.40">
    <property type="match status" value="1"/>
</dbReference>
<dbReference type="EMBL" id="UOFM01000096">
    <property type="protein sequence ID" value="VAW74500.1"/>
    <property type="molecule type" value="Genomic_DNA"/>
</dbReference>
<evidence type="ECO:0000259" key="2">
    <source>
        <dbReference type="PROSITE" id="PS50198"/>
    </source>
</evidence>
<dbReference type="Pfam" id="PF13616">
    <property type="entry name" value="Rotamase_3"/>
    <property type="match status" value="1"/>
</dbReference>
<dbReference type="SUPFAM" id="SSF109998">
    <property type="entry name" value="Triger factor/SurA peptide-binding domain-like"/>
    <property type="match status" value="1"/>
</dbReference>
<evidence type="ECO:0000256" key="1">
    <source>
        <dbReference type="SAM" id="MobiDB-lite"/>
    </source>
</evidence>
<dbReference type="GO" id="GO:0003755">
    <property type="term" value="F:peptidyl-prolyl cis-trans isomerase activity"/>
    <property type="evidence" value="ECO:0007669"/>
    <property type="project" value="InterPro"/>
</dbReference>
<dbReference type="PROSITE" id="PS51257">
    <property type="entry name" value="PROKAR_LIPOPROTEIN"/>
    <property type="match status" value="1"/>
</dbReference>
<dbReference type="InterPro" id="IPR050245">
    <property type="entry name" value="PrsA_foldase"/>
</dbReference>
<name>A0A3B0YCG4_9ZZZZ</name>
<dbReference type="InterPro" id="IPR000297">
    <property type="entry name" value="PPIase_PpiC"/>
</dbReference>
<accession>A0A3B0YCG4</accession>
<dbReference type="PANTHER" id="PTHR47245">
    <property type="entry name" value="PEPTIDYLPROLYL ISOMERASE"/>
    <property type="match status" value="1"/>
</dbReference>